<protein>
    <submittedName>
        <fullName evidence="2">AAEL012600-PA</fullName>
    </submittedName>
</protein>
<dbReference type="PhylomeDB" id="Q16LM9"/>
<gene>
    <name evidence="2" type="ORF">AaeL_AAEL012600</name>
</gene>
<reference evidence="2" key="3">
    <citation type="submission" date="2012-09" db="EMBL/GenBank/DDBJ databases">
        <authorList>
            <consortium name="VectorBase"/>
        </authorList>
    </citation>
    <scope>NUCLEOTIDE SEQUENCE</scope>
    <source>
        <strain evidence="2">Liverpool</strain>
    </source>
</reference>
<evidence type="ECO:0000313" key="2">
    <source>
        <dbReference type="EMBL" id="EAT35218.1"/>
    </source>
</evidence>
<dbReference type="PaxDb" id="7159-AAEL012600-PA"/>
<feature type="region of interest" description="Disordered" evidence="1">
    <location>
        <begin position="20"/>
        <end position="103"/>
    </location>
</feature>
<dbReference type="VEuPathDB" id="VectorBase:AAEL012595"/>
<evidence type="ECO:0000256" key="1">
    <source>
        <dbReference type="SAM" id="MobiDB-lite"/>
    </source>
</evidence>
<accession>Q16LM9</accession>
<sequence length="334" mass="36823">MASSLNRIFTRKISSASYEMDQEDDFCGFSSGSETETISERDSGEDDESSISERRNKRGGVAPGKANGKLERNPTRRPNPKISNRNALLARENRRRKKEHVESLEREVEELKDCNGKIRKALKKKSKLVQELTRERNYLKSVIANRTGIMAVLKSVQRAGFPMTSSGLSYVTEPMGGKPQRIGSSSDEGLGSSPHSALTDEEDKFNPHGTTVHPEEDPFLCSFLIESEFSLPDLGLSALSGQEVSSFEEEFSRLPDVDELLSTMAGGDRSRGEQVITTEHNYFEHSNHNSLESGSASGSGVCVHIVPGGRVSVEFCASCALSSQRAWLEEAEER</sequence>
<dbReference type="eggNOG" id="ENOG502SDXC">
    <property type="taxonomic scope" value="Eukaryota"/>
</dbReference>
<dbReference type="AlphaFoldDB" id="Q16LM9"/>
<feature type="region of interest" description="Disordered" evidence="1">
    <location>
        <begin position="173"/>
        <end position="205"/>
    </location>
</feature>
<organism evidence="2 3">
    <name type="scientific">Aedes aegypti</name>
    <name type="common">Yellowfever mosquito</name>
    <name type="synonym">Culex aegypti</name>
    <dbReference type="NCBI Taxonomy" id="7159"/>
    <lineage>
        <taxon>Eukaryota</taxon>
        <taxon>Metazoa</taxon>
        <taxon>Ecdysozoa</taxon>
        <taxon>Arthropoda</taxon>
        <taxon>Hexapoda</taxon>
        <taxon>Insecta</taxon>
        <taxon>Pterygota</taxon>
        <taxon>Neoptera</taxon>
        <taxon>Endopterygota</taxon>
        <taxon>Diptera</taxon>
        <taxon>Nematocera</taxon>
        <taxon>Culicoidea</taxon>
        <taxon>Culicidae</taxon>
        <taxon>Culicinae</taxon>
        <taxon>Aedini</taxon>
        <taxon>Aedes</taxon>
        <taxon>Stegomyia</taxon>
    </lineage>
</organism>
<evidence type="ECO:0000313" key="3">
    <source>
        <dbReference type="Proteomes" id="UP000682892"/>
    </source>
</evidence>
<dbReference type="HOGENOM" id="CLU_832125_0_0_1"/>
<name>Q16LM9_AEDAE</name>
<dbReference type="OMA" id="NDYPTAN"/>
<dbReference type="EMBL" id="CH477900">
    <property type="protein sequence ID" value="EAT35218.1"/>
    <property type="molecule type" value="Genomic_DNA"/>
</dbReference>
<dbReference type="STRING" id="7159.Q16LM9"/>
<dbReference type="Proteomes" id="UP000682892">
    <property type="component" value="Unassembled WGS sequence"/>
</dbReference>
<dbReference type="CDD" id="cd14706">
    <property type="entry name" value="bZIP_CREBZF"/>
    <property type="match status" value="1"/>
</dbReference>
<reference evidence="2" key="1">
    <citation type="submission" date="2005-10" db="EMBL/GenBank/DDBJ databases">
        <authorList>
            <person name="Loftus B.J."/>
            <person name="Nene V.M."/>
            <person name="Hannick L.I."/>
            <person name="Bidwell S."/>
            <person name="Haas B."/>
            <person name="Amedeo P."/>
            <person name="Orvis J."/>
            <person name="Wortman J.R."/>
            <person name="White O.R."/>
            <person name="Salzberg S."/>
            <person name="Shumway M."/>
            <person name="Koo H."/>
            <person name="Zhao Y."/>
            <person name="Holmes M."/>
            <person name="Miller J."/>
            <person name="Schatz M."/>
            <person name="Pop M."/>
            <person name="Pai G."/>
            <person name="Utterback T."/>
            <person name="Rogers Y.-H."/>
            <person name="Kravitz S."/>
            <person name="Fraser C.M."/>
        </authorList>
    </citation>
    <scope>NUCLEOTIDE SEQUENCE</scope>
    <source>
        <strain evidence="2">Liverpool</strain>
    </source>
</reference>
<reference evidence="2" key="2">
    <citation type="journal article" date="2007" name="Science">
        <title>Genome sequence of Aedes aegypti, a major arbovirus vector.</title>
        <authorList>
            <person name="Nene V."/>
            <person name="Wortman J.R."/>
            <person name="Lawson D."/>
            <person name="Haas B."/>
            <person name="Kodira C."/>
            <person name="Tu Z.J."/>
            <person name="Loftus B."/>
            <person name="Xi Z."/>
            <person name="Megy K."/>
            <person name="Grabherr M."/>
            <person name="Ren Q."/>
            <person name="Zdobnov E.M."/>
            <person name="Lobo N.F."/>
            <person name="Campbell K.S."/>
            <person name="Brown S.E."/>
            <person name="Bonaldo M.F."/>
            <person name="Zhu J."/>
            <person name="Sinkins S.P."/>
            <person name="Hogenkamp D.G."/>
            <person name="Amedeo P."/>
            <person name="Arensburger P."/>
            <person name="Atkinson P.W."/>
            <person name="Bidwell S."/>
            <person name="Biedler J."/>
            <person name="Birney E."/>
            <person name="Bruggner R.V."/>
            <person name="Costas J."/>
            <person name="Coy M.R."/>
            <person name="Crabtree J."/>
            <person name="Crawford M."/>
            <person name="Debruyn B."/>
            <person name="Decaprio D."/>
            <person name="Eiglmeier K."/>
            <person name="Eisenstadt E."/>
            <person name="El-Dorry H."/>
            <person name="Gelbart W.M."/>
            <person name="Gomes S.L."/>
            <person name="Hammond M."/>
            <person name="Hannick L.I."/>
            <person name="Hogan J.R."/>
            <person name="Holmes M.H."/>
            <person name="Jaffe D."/>
            <person name="Johnston J.S."/>
            <person name="Kennedy R.C."/>
            <person name="Koo H."/>
            <person name="Kravitz S."/>
            <person name="Kriventseva E.V."/>
            <person name="Kulp D."/>
            <person name="Labutti K."/>
            <person name="Lee E."/>
            <person name="Li S."/>
            <person name="Lovin D.D."/>
            <person name="Mao C."/>
            <person name="Mauceli E."/>
            <person name="Menck C.F."/>
            <person name="Miller J.R."/>
            <person name="Montgomery P."/>
            <person name="Mori A."/>
            <person name="Nascimento A.L."/>
            <person name="Naveira H.F."/>
            <person name="Nusbaum C."/>
            <person name="O'leary S."/>
            <person name="Orvis J."/>
            <person name="Pertea M."/>
            <person name="Quesneville H."/>
            <person name="Reidenbach K.R."/>
            <person name="Rogers Y.H."/>
            <person name="Roth C.W."/>
            <person name="Schneider J.R."/>
            <person name="Schatz M."/>
            <person name="Shumway M."/>
            <person name="Stanke M."/>
            <person name="Stinson E.O."/>
            <person name="Tubio J.M."/>
            <person name="Vanzee J.P."/>
            <person name="Verjovski-Almeida S."/>
            <person name="Werner D."/>
            <person name="White O."/>
            <person name="Wyder S."/>
            <person name="Zeng Q."/>
            <person name="Zhao Q."/>
            <person name="Zhao Y."/>
            <person name="Hill C.A."/>
            <person name="Raikhel A.S."/>
            <person name="Soares M.B."/>
            <person name="Knudson D.L."/>
            <person name="Lee N.H."/>
            <person name="Galagan J."/>
            <person name="Salzberg S.L."/>
            <person name="Paulsen I.T."/>
            <person name="Dimopoulos G."/>
            <person name="Collins F.H."/>
            <person name="Birren B."/>
            <person name="Fraser-Liggett C.M."/>
            <person name="Severson D.W."/>
        </authorList>
    </citation>
    <scope>NUCLEOTIDE SEQUENCE [LARGE SCALE GENOMIC DNA]</scope>
    <source>
        <strain evidence="2">Liverpool</strain>
    </source>
</reference>
<proteinExistence type="predicted"/>